<organism evidence="1 2">
    <name type="scientific">Arboricoccus pini</name>
    <dbReference type="NCBI Taxonomy" id="1963835"/>
    <lineage>
        <taxon>Bacteria</taxon>
        <taxon>Pseudomonadati</taxon>
        <taxon>Pseudomonadota</taxon>
        <taxon>Alphaproteobacteria</taxon>
        <taxon>Geminicoccales</taxon>
        <taxon>Geminicoccaceae</taxon>
        <taxon>Arboricoccus</taxon>
    </lineage>
</organism>
<gene>
    <name evidence="1" type="ORF">SAMN07250955_104184</name>
</gene>
<dbReference type="EMBL" id="FYEH01000004">
    <property type="protein sequence ID" value="SNB65034.1"/>
    <property type="molecule type" value="Genomic_DNA"/>
</dbReference>
<evidence type="ECO:0008006" key="3">
    <source>
        <dbReference type="Google" id="ProtNLM"/>
    </source>
</evidence>
<evidence type="ECO:0000313" key="1">
    <source>
        <dbReference type="EMBL" id="SNB65034.1"/>
    </source>
</evidence>
<evidence type="ECO:0000313" key="2">
    <source>
        <dbReference type="Proteomes" id="UP000197065"/>
    </source>
</evidence>
<name>A0A212QZ80_9PROT</name>
<dbReference type="Proteomes" id="UP000197065">
    <property type="component" value="Unassembled WGS sequence"/>
</dbReference>
<keyword evidence="2" id="KW-1185">Reference proteome</keyword>
<reference evidence="1 2" key="1">
    <citation type="submission" date="2017-06" db="EMBL/GenBank/DDBJ databases">
        <authorList>
            <person name="Kim H.J."/>
            <person name="Triplett B.A."/>
        </authorList>
    </citation>
    <scope>NUCLEOTIDE SEQUENCE [LARGE SCALE GENOMIC DNA]</scope>
    <source>
        <strain evidence="1 2">B29T1</strain>
    </source>
</reference>
<protein>
    <recommendedName>
        <fullName evidence="3">DUF1127 domain-containing protein</fullName>
    </recommendedName>
</protein>
<accession>A0A212QZ80</accession>
<sequence>MATIINLRQTAPGQPAPSRAGLMQRLWLRFCGLVIEHRHRRELAALNEAILIDVGIVAGDLEFALSRPLWVPVDLAKLRDPKLRHSWNDLPASRLKAINTD</sequence>
<dbReference type="AlphaFoldDB" id="A0A212QZ80"/>
<proteinExistence type="predicted"/>
<dbReference type="RefSeq" id="WP_133063862.1">
    <property type="nucleotide sequence ID" value="NZ_FYEH01000004.1"/>
</dbReference>